<dbReference type="OrthoDB" id="182577at2"/>
<dbReference type="AlphaFoldDB" id="A0A4Y8PDQ1"/>
<gene>
    <name evidence="2" type="ORF">A7Q10_07140</name>
</gene>
<protein>
    <submittedName>
        <fullName evidence="2">Acyl-protein synthetase</fullName>
    </submittedName>
</protein>
<sequence>MKEKAKKLPASFFQDPCNRRWWIDQIVSLRKNPQNFDNLALFLFEFQKNHCAVYKTFCQCFPQDISSWRDIPALPQELFKKTTVFCHDINKAGFYYLSSGTTSGARGKHNFLDNTVYKAISVLGAVQAEIPIDQVHLHFLVPSSKEEPHSSLSAMFSFWAEKNPFPSHFWIKNNVLQTKSFRQTLTEQIIANRKVGVCGTAFSFAYLMDNEPNDPMILPQGSFILETGGMKGKHREVDRKEFYLRLSSYFGLPQDQIVSEYGMTELSTQAYSRGYDGEFQLPPWARVLIIDPRTDQECQVGQRGLIRWIDLANVDSVLCIQTLDIGIRTPKSFFLLGRSIKATPRGCSLSFEEMSSF</sequence>
<proteinExistence type="predicted"/>
<dbReference type="Proteomes" id="UP000297713">
    <property type="component" value="Unassembled WGS sequence"/>
</dbReference>
<dbReference type="EMBL" id="LXQC01000124">
    <property type="protein sequence ID" value="TFE69650.1"/>
    <property type="molecule type" value="Genomic_DNA"/>
</dbReference>
<evidence type="ECO:0000313" key="3">
    <source>
        <dbReference type="Proteomes" id="UP000297713"/>
    </source>
</evidence>
<name>A0A4Y8PDQ1_9BACT</name>
<feature type="domain" description="Acyl-protein synthetase LuxE" evidence="1">
    <location>
        <begin position="44"/>
        <end position="353"/>
    </location>
</feature>
<dbReference type="InterPro" id="IPR007534">
    <property type="entry name" value="LuxE"/>
</dbReference>
<comment type="caution">
    <text evidence="2">The sequence shown here is derived from an EMBL/GenBank/DDBJ whole genome shotgun (WGS) entry which is preliminary data.</text>
</comment>
<accession>A0A4Y8PDQ1</accession>
<reference evidence="2 3" key="1">
    <citation type="submission" date="2016-05" db="EMBL/GenBank/DDBJ databases">
        <title>Diversity and Homogeneity among Thermoacidophilic Verrucomicrobia Methanotrophs Linked with Geographical Origin.</title>
        <authorList>
            <person name="Erikstad H.-A."/>
            <person name="Smestad N.B."/>
            <person name="Ceballos R.M."/>
            <person name="Birkeland N.-K."/>
        </authorList>
    </citation>
    <scope>NUCLEOTIDE SEQUENCE [LARGE SCALE GENOMIC DNA]</scope>
    <source>
        <strain evidence="2 3">Phi</strain>
    </source>
</reference>
<dbReference type="Pfam" id="PF04443">
    <property type="entry name" value="LuxE"/>
    <property type="match status" value="1"/>
</dbReference>
<organism evidence="2 3">
    <name type="scientific">Methylacidiphilum caldifontis</name>
    <dbReference type="NCBI Taxonomy" id="2795386"/>
    <lineage>
        <taxon>Bacteria</taxon>
        <taxon>Pseudomonadati</taxon>
        <taxon>Verrucomicrobiota</taxon>
        <taxon>Methylacidiphilae</taxon>
        <taxon>Methylacidiphilales</taxon>
        <taxon>Methylacidiphilaceae</taxon>
        <taxon>Methylacidiphilum (ex Ratnadevi et al. 2023)</taxon>
    </lineage>
</organism>
<dbReference type="GO" id="GO:0008218">
    <property type="term" value="P:bioluminescence"/>
    <property type="evidence" value="ECO:0007669"/>
    <property type="project" value="InterPro"/>
</dbReference>
<dbReference type="RefSeq" id="WP_134439796.1">
    <property type="nucleotide sequence ID" value="NZ_CP065957.1"/>
</dbReference>
<evidence type="ECO:0000313" key="2">
    <source>
        <dbReference type="EMBL" id="TFE69650.1"/>
    </source>
</evidence>
<keyword evidence="3" id="KW-1185">Reference proteome</keyword>
<evidence type="ECO:0000259" key="1">
    <source>
        <dbReference type="Pfam" id="PF04443"/>
    </source>
</evidence>
<dbReference type="GO" id="GO:0047474">
    <property type="term" value="F:long-chain fatty acid--protein ligase activity"/>
    <property type="evidence" value="ECO:0007669"/>
    <property type="project" value="InterPro"/>
</dbReference>